<proteinExistence type="predicted"/>
<comment type="caution">
    <text evidence="2">The sequence shown here is derived from an EMBL/GenBank/DDBJ whole genome shotgun (WGS) entry which is preliminary data.</text>
</comment>
<dbReference type="EMBL" id="LWDX02043126">
    <property type="protein sequence ID" value="OEL23215.1"/>
    <property type="molecule type" value="Genomic_DNA"/>
</dbReference>
<organism evidence="2 3">
    <name type="scientific">Dichanthelium oligosanthes</name>
    <dbReference type="NCBI Taxonomy" id="888268"/>
    <lineage>
        <taxon>Eukaryota</taxon>
        <taxon>Viridiplantae</taxon>
        <taxon>Streptophyta</taxon>
        <taxon>Embryophyta</taxon>
        <taxon>Tracheophyta</taxon>
        <taxon>Spermatophyta</taxon>
        <taxon>Magnoliopsida</taxon>
        <taxon>Liliopsida</taxon>
        <taxon>Poales</taxon>
        <taxon>Poaceae</taxon>
        <taxon>PACMAD clade</taxon>
        <taxon>Panicoideae</taxon>
        <taxon>Panicodae</taxon>
        <taxon>Paniceae</taxon>
        <taxon>Dichantheliinae</taxon>
        <taxon>Dichanthelium</taxon>
    </lineage>
</organism>
<dbReference type="PANTHER" id="PTHR35828">
    <property type="entry name" value="OS08G0203800 PROTEIN-RELATED"/>
    <property type="match status" value="1"/>
</dbReference>
<accession>A0A1E5VDU0</accession>
<protein>
    <recommendedName>
        <fullName evidence="1">DUF7595 domain-containing protein</fullName>
    </recommendedName>
</protein>
<evidence type="ECO:0000259" key="1">
    <source>
        <dbReference type="Pfam" id="PF24523"/>
    </source>
</evidence>
<dbReference type="InterPro" id="IPR056016">
    <property type="entry name" value="DUF7595"/>
</dbReference>
<evidence type="ECO:0000313" key="2">
    <source>
        <dbReference type="EMBL" id="OEL23215.1"/>
    </source>
</evidence>
<gene>
    <name evidence="2" type="ORF">BAE44_0015766</name>
</gene>
<dbReference type="Proteomes" id="UP000095767">
    <property type="component" value="Unassembled WGS sequence"/>
</dbReference>
<dbReference type="AlphaFoldDB" id="A0A1E5VDU0"/>
<feature type="domain" description="DUF7595" evidence="1">
    <location>
        <begin position="10"/>
        <end position="218"/>
    </location>
</feature>
<evidence type="ECO:0000313" key="3">
    <source>
        <dbReference type="Proteomes" id="UP000095767"/>
    </source>
</evidence>
<name>A0A1E5VDU0_9POAL</name>
<dbReference type="Pfam" id="PF24523">
    <property type="entry name" value="DUF7595"/>
    <property type="match status" value="1"/>
</dbReference>
<reference evidence="2 3" key="1">
    <citation type="submission" date="2016-09" db="EMBL/GenBank/DDBJ databases">
        <title>The draft genome of Dichanthelium oligosanthes: A C3 panicoid grass species.</title>
        <authorList>
            <person name="Studer A.J."/>
            <person name="Schnable J.C."/>
            <person name="Brutnell T.P."/>
        </authorList>
    </citation>
    <scope>NUCLEOTIDE SEQUENCE [LARGE SCALE GENOMIC DNA]</scope>
    <source>
        <strain evidence="3">cv. Kellogg 1175</strain>
        <tissue evidence="2">Leaf</tissue>
    </source>
</reference>
<keyword evidence="3" id="KW-1185">Reference proteome</keyword>
<dbReference type="PANTHER" id="PTHR35828:SF16">
    <property type="entry name" value="F-BOX DOMAIN-CONTAINING PROTEIN"/>
    <property type="match status" value="1"/>
</dbReference>
<sequence length="247" mass="26468">MTRSTTRDAVVSSFEPATAAAGVDMALYDELLSSRDGLLFLRGSTRDDLCLCNPMTGECTFLPDAAFQACTYVLLTGYDLPASDGGSDGLAVRVLAVEGKDMVAGMTYQLFFSTSGAAGAGAWGVVKRTPELNYYLKPRMDGSSEVICGGAMHWPALSTTKWRFTSIVAIDVRTGRTWTTELPKQCQTTIFSYSARNEYSSLALATSRDDWLSAMVMSFKWATSSKCGSSSAATGGPATCWTCCRIA</sequence>